<evidence type="ECO:0000313" key="1">
    <source>
        <dbReference type="EMBL" id="KIQ31303.1"/>
    </source>
</evidence>
<evidence type="ECO:0000313" key="2">
    <source>
        <dbReference type="Proteomes" id="UP000032067"/>
    </source>
</evidence>
<organism evidence="1 2">
    <name type="scientific">Variovorax paradoxus</name>
    <dbReference type="NCBI Taxonomy" id="34073"/>
    <lineage>
        <taxon>Bacteria</taxon>
        <taxon>Pseudomonadati</taxon>
        <taxon>Pseudomonadota</taxon>
        <taxon>Betaproteobacteria</taxon>
        <taxon>Burkholderiales</taxon>
        <taxon>Comamonadaceae</taxon>
        <taxon>Variovorax</taxon>
    </lineage>
</organism>
<sequence length="116" mass="12338">MAMTPGAAAQSSICSEGDHIAFDPEQDTAASLTLLVCDDTDSLREVHSAYACLEKLIVSADPDDAEELNPTRNELSALMRVVNEELSRRIESVDKAVQAMRAAMVPSVFAPSPSGS</sequence>
<gene>
    <name evidence="1" type="ORF">RT97_15415</name>
</gene>
<name>A0A0D0LPY8_VARPD</name>
<protein>
    <submittedName>
        <fullName evidence="1">Uncharacterized protein</fullName>
    </submittedName>
</protein>
<dbReference type="EMBL" id="JXQQ01000033">
    <property type="protein sequence ID" value="KIQ31303.1"/>
    <property type="molecule type" value="Genomic_DNA"/>
</dbReference>
<comment type="caution">
    <text evidence="1">The sequence shown here is derived from an EMBL/GenBank/DDBJ whole genome shotgun (WGS) entry which is preliminary data.</text>
</comment>
<dbReference type="AlphaFoldDB" id="A0A0D0LPY8"/>
<dbReference type="RefSeq" id="WP_042579675.1">
    <property type="nucleotide sequence ID" value="NZ_JXQQ01000033.1"/>
</dbReference>
<reference evidence="1 2" key="1">
    <citation type="submission" date="2014-12" db="EMBL/GenBank/DDBJ databases">
        <title>16Stimator: statistical estimation of ribosomal gene copy numbers from draft genome assemblies.</title>
        <authorList>
            <person name="Perisin M.A."/>
            <person name="Vetter M."/>
            <person name="Gilbert J.A."/>
            <person name="Bergelson J."/>
        </authorList>
    </citation>
    <scope>NUCLEOTIDE SEQUENCE [LARGE SCALE GENOMIC DNA]</scope>
    <source>
        <strain evidence="1 2">MEDvA23</strain>
    </source>
</reference>
<dbReference type="Proteomes" id="UP000032067">
    <property type="component" value="Unassembled WGS sequence"/>
</dbReference>
<accession>A0A0D0LPY8</accession>
<proteinExistence type="predicted"/>